<reference evidence="2 3" key="1">
    <citation type="journal article" date="2016" name="Nat. Commun.">
        <title>Thousands of microbial genomes shed light on interconnected biogeochemical processes in an aquifer system.</title>
        <authorList>
            <person name="Anantharaman K."/>
            <person name="Brown C.T."/>
            <person name="Hug L.A."/>
            <person name="Sharon I."/>
            <person name="Castelle C.J."/>
            <person name="Probst A.J."/>
            <person name="Thomas B.C."/>
            <person name="Singh A."/>
            <person name="Wilkins M.J."/>
            <person name="Karaoz U."/>
            <person name="Brodie E.L."/>
            <person name="Williams K.H."/>
            <person name="Hubbard S.S."/>
            <person name="Banfield J.F."/>
        </authorList>
    </citation>
    <scope>NUCLEOTIDE SEQUENCE [LARGE SCALE GENOMIC DNA]</scope>
</reference>
<dbReference type="Proteomes" id="UP000178841">
    <property type="component" value="Unassembled WGS sequence"/>
</dbReference>
<name>A0A1G2CSU3_9BACT</name>
<feature type="transmembrane region" description="Helical" evidence="1">
    <location>
        <begin position="15"/>
        <end position="40"/>
    </location>
</feature>
<organism evidence="2 3">
    <name type="scientific">Candidatus Lloydbacteria bacterium RIFCSPHIGHO2_01_FULL_41_20</name>
    <dbReference type="NCBI Taxonomy" id="1798657"/>
    <lineage>
        <taxon>Bacteria</taxon>
        <taxon>Candidatus Lloydiibacteriota</taxon>
    </lineage>
</organism>
<gene>
    <name evidence="2" type="ORF">A2648_01805</name>
</gene>
<comment type="caution">
    <text evidence="2">The sequence shown here is derived from an EMBL/GenBank/DDBJ whole genome shotgun (WGS) entry which is preliminary data.</text>
</comment>
<sequence>MEFILHIIQFILKNIIVSLIPAFFTVIGGVIPIAILVFIFSIKEKERLLSHAKEIENTLPILEQLLKSMAELVKKTINNGEVTKGAEQFKQLVESQNIVNENKKFIKYAENYNFISAVGHILRASNYMPKSIDEHKEISKNLPNSSSSDT</sequence>
<keyword evidence="1" id="KW-0472">Membrane</keyword>
<protein>
    <submittedName>
        <fullName evidence="2">Uncharacterized protein</fullName>
    </submittedName>
</protein>
<proteinExistence type="predicted"/>
<accession>A0A1G2CSU3</accession>
<evidence type="ECO:0000313" key="2">
    <source>
        <dbReference type="EMBL" id="OGZ04453.1"/>
    </source>
</evidence>
<dbReference type="AlphaFoldDB" id="A0A1G2CSU3"/>
<keyword evidence="1" id="KW-1133">Transmembrane helix</keyword>
<evidence type="ECO:0000256" key="1">
    <source>
        <dbReference type="SAM" id="Phobius"/>
    </source>
</evidence>
<evidence type="ECO:0000313" key="3">
    <source>
        <dbReference type="Proteomes" id="UP000178841"/>
    </source>
</evidence>
<keyword evidence="1" id="KW-0812">Transmembrane</keyword>
<dbReference type="EMBL" id="MHLH01000006">
    <property type="protein sequence ID" value="OGZ04453.1"/>
    <property type="molecule type" value="Genomic_DNA"/>
</dbReference>